<evidence type="ECO:0000313" key="5">
    <source>
        <dbReference type="Proteomes" id="UP000660262"/>
    </source>
</evidence>
<evidence type="ECO:0000256" key="2">
    <source>
        <dbReference type="SAM" id="MobiDB-lite"/>
    </source>
</evidence>
<reference evidence="4" key="1">
    <citation type="submission" date="2020-10" db="EMBL/GenBank/DDBJ databases">
        <title>Unveiling of a novel bifunctional photoreceptor, Dualchrome1, isolated from a cosmopolitan green alga.</title>
        <authorList>
            <person name="Suzuki S."/>
            <person name="Kawachi M."/>
        </authorList>
    </citation>
    <scope>NUCLEOTIDE SEQUENCE</scope>
    <source>
        <strain evidence="4">NIES 2893</strain>
    </source>
</reference>
<organism evidence="4 5">
    <name type="scientific">Pycnococcus provasolii</name>
    <dbReference type="NCBI Taxonomy" id="41880"/>
    <lineage>
        <taxon>Eukaryota</taxon>
        <taxon>Viridiplantae</taxon>
        <taxon>Chlorophyta</taxon>
        <taxon>Pseudoscourfieldiophyceae</taxon>
        <taxon>Pseudoscourfieldiales</taxon>
        <taxon>Pycnococcaceae</taxon>
        <taxon>Pycnococcus</taxon>
    </lineage>
</organism>
<dbReference type="AlphaFoldDB" id="A0A830HG57"/>
<dbReference type="EMBL" id="BNJQ01000012">
    <property type="protein sequence ID" value="GHP06296.1"/>
    <property type="molecule type" value="Genomic_DNA"/>
</dbReference>
<comment type="caution">
    <text evidence="4">The sequence shown here is derived from an EMBL/GenBank/DDBJ whole genome shotgun (WGS) entry which is preliminary data.</text>
</comment>
<dbReference type="OrthoDB" id="5175656at2759"/>
<evidence type="ECO:0000256" key="3">
    <source>
        <dbReference type="SAM" id="SignalP"/>
    </source>
</evidence>
<feature type="signal peptide" evidence="3">
    <location>
        <begin position="1"/>
        <end position="24"/>
    </location>
</feature>
<dbReference type="Pfam" id="PF03577">
    <property type="entry name" value="Peptidase_C69"/>
    <property type="match status" value="1"/>
</dbReference>
<evidence type="ECO:0000256" key="1">
    <source>
        <dbReference type="ARBA" id="ARBA00005705"/>
    </source>
</evidence>
<name>A0A830HG57_9CHLO</name>
<protein>
    <recommendedName>
        <fullName evidence="6">Peptidase</fullName>
    </recommendedName>
</protein>
<evidence type="ECO:0000313" key="4">
    <source>
        <dbReference type="EMBL" id="GHP06296.1"/>
    </source>
</evidence>
<evidence type="ECO:0008006" key="6">
    <source>
        <dbReference type="Google" id="ProtNLM"/>
    </source>
</evidence>
<dbReference type="GO" id="GO:0070004">
    <property type="term" value="F:cysteine-type exopeptidase activity"/>
    <property type="evidence" value="ECO:0007669"/>
    <property type="project" value="InterPro"/>
</dbReference>
<dbReference type="InterPro" id="IPR005322">
    <property type="entry name" value="Peptidase_C69"/>
</dbReference>
<keyword evidence="3" id="KW-0732">Signal</keyword>
<dbReference type="PANTHER" id="PTHR12994">
    <property type="entry name" value="SECERNIN"/>
    <property type="match status" value="1"/>
</dbReference>
<feature type="compositionally biased region" description="Low complexity" evidence="2">
    <location>
        <begin position="113"/>
        <end position="123"/>
    </location>
</feature>
<keyword evidence="5" id="KW-1185">Reference proteome</keyword>
<dbReference type="GO" id="GO:0006508">
    <property type="term" value="P:proteolysis"/>
    <property type="evidence" value="ECO:0007669"/>
    <property type="project" value="InterPro"/>
</dbReference>
<accession>A0A830HG57</accession>
<comment type="similarity">
    <text evidence="1">Belongs to the peptidase C69 family. Secernin subfamily.</text>
</comment>
<proteinExistence type="inferred from homology"/>
<dbReference type="Proteomes" id="UP000660262">
    <property type="component" value="Unassembled WGS sequence"/>
</dbReference>
<dbReference type="PANTHER" id="PTHR12994:SF17">
    <property type="entry name" value="LD30995P"/>
    <property type="match status" value="1"/>
</dbReference>
<sequence length="656" mass="73341">MSLVFIVVLTLSLSNLVFLPLSDACTVSVSGSLASYGSFPLVSHTDDNGFTPSDLRLVRVPSRSLRSKRPVHVWAPNYPRVVDASIAPDYAPSPSSQPPFVPIGYIPEEEETSSSSTKTTTKQQNHHHHQPNQRKETYAYLDLEYALANEVGLAVAESSCTANTVGWPVNKPGGYNLLSINELSKIALERCSTSRCAISVMGSLAEKYGFYDDGAGSPDAPDYTNSAEALAVVSAEDGEAWIFNILTGDNNASAIWAAQRVPDDAISVIANSFTIREIDFDNHETFMYSANVTALALKMGWWDPQKDPKFDFYASYGFDPMRSMKNKKRAKQLQRVLRYYSGRRMWRAFQLLAPNSSIAQSLDPLVGNLPRRMQGSYPFAIRVSRHSVRVDHMKAMMRDHYEGTRFDLTKGMAAGPYGDPNRPANTAQQAVGQFERAISMHRTLWSFVVEVHKSLKSNSRDGTNPNLSTAWFGYDMPHGTVYLPFYPASKIPPPRSFRSRLGLMSNFSMDSAWWAFNFANQYASTNFRAINADIRAKSETIERRIDEQKLAWETSILNSNSNSGGSSSSIMEQLGTRAQHLAQSVVDEWWPFAFQLMAKYGQGLVVYNETYAERQEYPAWWLDSRDVGFSTWQPNGPYHGVPDDEEAPEEVEIALS</sequence>
<gene>
    <name evidence="4" type="ORF">PPROV_000504300</name>
</gene>
<feature type="chain" id="PRO_5033010453" description="Peptidase" evidence="3">
    <location>
        <begin position="25"/>
        <end position="656"/>
    </location>
</feature>
<dbReference type="GO" id="GO:0016805">
    <property type="term" value="F:dipeptidase activity"/>
    <property type="evidence" value="ECO:0007669"/>
    <property type="project" value="InterPro"/>
</dbReference>
<feature type="region of interest" description="Disordered" evidence="2">
    <location>
        <begin position="109"/>
        <end position="134"/>
    </location>
</feature>